<reference evidence="3" key="2">
    <citation type="journal article" date="2017" name="Nat. Plants">
        <title>The Aegilops tauschii genome reveals multiple impacts of transposons.</title>
        <authorList>
            <person name="Zhao G."/>
            <person name="Zou C."/>
            <person name="Li K."/>
            <person name="Wang K."/>
            <person name="Li T."/>
            <person name="Gao L."/>
            <person name="Zhang X."/>
            <person name="Wang H."/>
            <person name="Yang Z."/>
            <person name="Liu X."/>
            <person name="Jiang W."/>
            <person name="Mao L."/>
            <person name="Kong X."/>
            <person name="Jiao Y."/>
            <person name="Jia J."/>
        </authorList>
    </citation>
    <scope>NUCLEOTIDE SEQUENCE [LARGE SCALE GENOMIC DNA]</scope>
    <source>
        <strain evidence="3">cv. AL8/78</strain>
    </source>
</reference>
<protein>
    <submittedName>
        <fullName evidence="2">Uncharacterized protein</fullName>
    </submittedName>
</protein>
<sequence length="185" mass="20115">FSKNIFKIHFDVSSRHLFHCDVWRHVSCYKGKGKHVSCHICLSSPTPCVVVLFDRSGARNSPNHQVKNIRPLNPGPRRFRDKNLPPRVAFPFLLVLARSAPRVYTSLAFHTLDNKREPAPPLCSACARPPARSQALPGSAITAPTRLSRPEQSTPGEPGSSSWPVTAAAGRPRWSAGGGSGASCC</sequence>
<dbReference type="Gramene" id="AET3Gv20631700.1">
    <property type="protein sequence ID" value="AET3Gv20631700.1"/>
    <property type="gene ID" value="AET3Gv20631700"/>
</dbReference>
<reference evidence="2" key="3">
    <citation type="journal article" date="2017" name="Nature">
        <title>Genome sequence of the progenitor of the wheat D genome Aegilops tauschii.</title>
        <authorList>
            <person name="Luo M.C."/>
            <person name="Gu Y.Q."/>
            <person name="Puiu D."/>
            <person name="Wang H."/>
            <person name="Twardziok S.O."/>
            <person name="Deal K.R."/>
            <person name="Huo N."/>
            <person name="Zhu T."/>
            <person name="Wang L."/>
            <person name="Wang Y."/>
            <person name="McGuire P.E."/>
            <person name="Liu S."/>
            <person name="Long H."/>
            <person name="Ramasamy R.K."/>
            <person name="Rodriguez J.C."/>
            <person name="Van S.L."/>
            <person name="Yuan L."/>
            <person name="Wang Z."/>
            <person name="Xia Z."/>
            <person name="Xiao L."/>
            <person name="Anderson O.D."/>
            <person name="Ouyang S."/>
            <person name="Liang Y."/>
            <person name="Zimin A.V."/>
            <person name="Pertea G."/>
            <person name="Qi P."/>
            <person name="Bennetzen J.L."/>
            <person name="Dai X."/>
            <person name="Dawson M.W."/>
            <person name="Muller H.G."/>
            <person name="Kugler K."/>
            <person name="Rivarola-Duarte L."/>
            <person name="Spannagl M."/>
            <person name="Mayer K.F.X."/>
            <person name="Lu F.H."/>
            <person name="Bevan M.W."/>
            <person name="Leroy P."/>
            <person name="Li P."/>
            <person name="You F.M."/>
            <person name="Sun Q."/>
            <person name="Liu Z."/>
            <person name="Lyons E."/>
            <person name="Wicker T."/>
            <person name="Salzberg S.L."/>
            <person name="Devos K.M."/>
            <person name="Dvorak J."/>
        </authorList>
    </citation>
    <scope>NUCLEOTIDE SEQUENCE [LARGE SCALE GENOMIC DNA]</scope>
    <source>
        <strain evidence="2">cv. AL8/78</strain>
    </source>
</reference>
<reference evidence="3" key="1">
    <citation type="journal article" date="2014" name="Science">
        <title>Ancient hybridizations among the ancestral genomes of bread wheat.</title>
        <authorList>
            <consortium name="International Wheat Genome Sequencing Consortium,"/>
            <person name="Marcussen T."/>
            <person name="Sandve S.R."/>
            <person name="Heier L."/>
            <person name="Spannagl M."/>
            <person name="Pfeifer M."/>
            <person name="Jakobsen K.S."/>
            <person name="Wulff B.B."/>
            <person name="Steuernagel B."/>
            <person name="Mayer K.F."/>
            <person name="Olsen O.A."/>
        </authorList>
    </citation>
    <scope>NUCLEOTIDE SEQUENCE [LARGE SCALE GENOMIC DNA]</scope>
    <source>
        <strain evidence="3">cv. AL8/78</strain>
    </source>
</reference>
<dbReference type="AlphaFoldDB" id="A0A453FBQ5"/>
<organism evidence="2 3">
    <name type="scientific">Aegilops tauschii subsp. strangulata</name>
    <name type="common">Goatgrass</name>
    <dbReference type="NCBI Taxonomy" id="200361"/>
    <lineage>
        <taxon>Eukaryota</taxon>
        <taxon>Viridiplantae</taxon>
        <taxon>Streptophyta</taxon>
        <taxon>Embryophyta</taxon>
        <taxon>Tracheophyta</taxon>
        <taxon>Spermatophyta</taxon>
        <taxon>Magnoliopsida</taxon>
        <taxon>Liliopsida</taxon>
        <taxon>Poales</taxon>
        <taxon>Poaceae</taxon>
        <taxon>BOP clade</taxon>
        <taxon>Pooideae</taxon>
        <taxon>Triticodae</taxon>
        <taxon>Triticeae</taxon>
        <taxon>Triticinae</taxon>
        <taxon>Aegilops</taxon>
    </lineage>
</organism>
<evidence type="ECO:0000256" key="1">
    <source>
        <dbReference type="SAM" id="MobiDB-lite"/>
    </source>
</evidence>
<accession>A0A453FBQ5</accession>
<feature type="region of interest" description="Disordered" evidence="1">
    <location>
        <begin position="128"/>
        <end position="185"/>
    </location>
</feature>
<feature type="compositionally biased region" description="Polar residues" evidence="1">
    <location>
        <begin position="150"/>
        <end position="164"/>
    </location>
</feature>
<reference evidence="2" key="5">
    <citation type="journal article" date="2021" name="G3 (Bethesda)">
        <title>Aegilops tauschii genome assembly Aet v5.0 features greater sequence contiguity and improved annotation.</title>
        <authorList>
            <person name="Wang L."/>
            <person name="Zhu T."/>
            <person name="Rodriguez J.C."/>
            <person name="Deal K.R."/>
            <person name="Dubcovsky J."/>
            <person name="McGuire P.E."/>
            <person name="Lux T."/>
            <person name="Spannagl M."/>
            <person name="Mayer K.F.X."/>
            <person name="Baldrich P."/>
            <person name="Meyers B.C."/>
            <person name="Huo N."/>
            <person name="Gu Y.Q."/>
            <person name="Zhou H."/>
            <person name="Devos K.M."/>
            <person name="Bennetzen J.L."/>
            <person name="Unver T."/>
            <person name="Budak H."/>
            <person name="Gulick P.J."/>
            <person name="Galiba G."/>
            <person name="Kalapos B."/>
            <person name="Nelson D.R."/>
            <person name="Li P."/>
            <person name="You F.M."/>
            <person name="Luo M.C."/>
            <person name="Dvorak J."/>
        </authorList>
    </citation>
    <scope>NUCLEOTIDE SEQUENCE [LARGE SCALE GENOMIC DNA]</scope>
    <source>
        <strain evidence="2">cv. AL8/78</strain>
    </source>
</reference>
<name>A0A453FBQ5_AEGTS</name>
<dbReference type="EnsemblPlants" id="AET3Gv20631700.1">
    <property type="protein sequence ID" value="AET3Gv20631700.1"/>
    <property type="gene ID" value="AET3Gv20631700"/>
</dbReference>
<dbReference type="Proteomes" id="UP000015105">
    <property type="component" value="Chromosome 3D"/>
</dbReference>
<evidence type="ECO:0000313" key="2">
    <source>
        <dbReference type="EnsemblPlants" id="AET3Gv20631700.1"/>
    </source>
</evidence>
<proteinExistence type="predicted"/>
<evidence type="ECO:0000313" key="3">
    <source>
        <dbReference type="Proteomes" id="UP000015105"/>
    </source>
</evidence>
<reference evidence="2" key="4">
    <citation type="submission" date="2019-03" db="UniProtKB">
        <authorList>
            <consortium name="EnsemblPlants"/>
        </authorList>
    </citation>
    <scope>IDENTIFICATION</scope>
</reference>
<feature type="compositionally biased region" description="Gly residues" evidence="1">
    <location>
        <begin position="176"/>
        <end position="185"/>
    </location>
</feature>
<keyword evidence="3" id="KW-1185">Reference proteome</keyword>